<comment type="caution">
    <text evidence="1">The sequence shown here is derived from an EMBL/GenBank/DDBJ whole genome shotgun (WGS) entry which is preliminary data.</text>
</comment>
<evidence type="ECO:0000313" key="2">
    <source>
        <dbReference type="Proteomes" id="UP000029448"/>
    </source>
</evidence>
<gene>
    <name evidence="1" type="ORF">AtDm6_2700</name>
</gene>
<dbReference type="STRING" id="104102.AtDm6_2700"/>
<evidence type="ECO:0000313" key="1">
    <source>
        <dbReference type="EMBL" id="KGB21934.1"/>
    </source>
</evidence>
<name>A0A094YMT7_9PROT</name>
<proteinExistence type="predicted"/>
<keyword evidence="2" id="KW-1185">Reference proteome</keyword>
<dbReference type="PATRIC" id="fig|104102.7.peg.2664"/>
<accession>A0A094YMT7</accession>
<sequence>MTFREHGAGQIKRAFVAIARRYTRGDLLNERVILGADNEVTLYWDGRLSEKAASSMCYRGLRWAALSCSVEHDVSPSRVVMKAMCISSTFSVNENVNHKHKKNKKGFISSRLRFA</sequence>
<dbReference type="Proteomes" id="UP000029448">
    <property type="component" value="Unassembled WGS sequence"/>
</dbReference>
<protein>
    <submittedName>
        <fullName evidence="1">Uncharacterized protein</fullName>
    </submittedName>
</protein>
<organism evidence="1 2">
    <name type="scientific">Acetobacter tropicalis</name>
    <dbReference type="NCBI Taxonomy" id="104102"/>
    <lineage>
        <taxon>Bacteria</taxon>
        <taxon>Pseudomonadati</taxon>
        <taxon>Pseudomonadota</taxon>
        <taxon>Alphaproteobacteria</taxon>
        <taxon>Acetobacterales</taxon>
        <taxon>Acetobacteraceae</taxon>
        <taxon>Acetobacter</taxon>
    </lineage>
</organism>
<dbReference type="EMBL" id="JOKM01000093">
    <property type="protein sequence ID" value="KGB21934.1"/>
    <property type="molecule type" value="Genomic_DNA"/>
</dbReference>
<dbReference type="AlphaFoldDB" id="A0A094YMT7"/>
<reference evidence="1 2" key="1">
    <citation type="submission" date="2014-06" db="EMBL/GenBank/DDBJ databases">
        <title>Functional and comparative genomic analyses of the Drosophila gut microbiota identify candidate symbiosis factors.</title>
        <authorList>
            <person name="Newell P.D."/>
            <person name="Chaston J.M."/>
            <person name="Douglas A.E."/>
        </authorList>
    </citation>
    <scope>NUCLEOTIDE SEQUENCE [LARGE SCALE GENOMIC DNA]</scope>
    <source>
        <strain evidence="1 2">DmCS_006</strain>
    </source>
</reference>